<evidence type="ECO:0000256" key="2">
    <source>
        <dbReference type="SAM" id="Phobius"/>
    </source>
</evidence>
<dbReference type="SUPFAM" id="SSF52266">
    <property type="entry name" value="SGNH hydrolase"/>
    <property type="match status" value="1"/>
</dbReference>
<evidence type="ECO:0000259" key="3">
    <source>
        <dbReference type="Pfam" id="PF13472"/>
    </source>
</evidence>
<organism evidence="5">
    <name type="scientific">Aureococcus anophagefferens</name>
    <name type="common">Harmful bloom alga</name>
    <dbReference type="NCBI Taxonomy" id="44056"/>
    <lineage>
        <taxon>Eukaryota</taxon>
        <taxon>Sar</taxon>
        <taxon>Stramenopiles</taxon>
        <taxon>Ochrophyta</taxon>
        <taxon>Pelagophyceae</taxon>
        <taxon>Pelagomonadales</taxon>
        <taxon>Pelagomonadaceae</taxon>
        <taxon>Aureococcus</taxon>
    </lineage>
</organism>
<keyword evidence="2" id="KW-0812">Transmembrane</keyword>
<sequence length="496" mass="54407">MSDYVVVACAAPTLAWAGVAACRFIRTAAPEALGVAAFCVVLVALLVVKDATPLDDPPPRRVAPREPPPEPLAPASLLDILREDIKRRGRRVWSHHREETAEVQRYFTRAKWRHFVEERNYATLVRLQHKASRRVGCVILGDSYCDDFATKQRSWPGRVYDAVVRPKHLACVNVSFGGAQSPDLVPQVRLARRAIADWRLELDDDLLVVVHNGGNDVLKKIVRYWWPLWLDMLRLLLWSSKPACLRRFCGARRGTVDFRRALGPSFFGAAAPVAVASVRRAVLDVAAAWRPKTIVVSGMPICGALPLAQGLMKVCLFRTVPSDVSKRAVDGLGAWLNELHLEVVRDVQAAYPECRVVFFDEAAAITARDREGFWMDTYHPTSEGHGAVVPDVLAALGVEAIAPASAPTRAPREASPVPAPAARKTSPAPPRETIPLGGGAWRDDRGGYLDALDAPTTLPPPPRGPMGRRRWGSPAPAPRPDRAMRMARASRRAGQG</sequence>
<feature type="transmembrane region" description="Helical" evidence="2">
    <location>
        <begin position="31"/>
        <end position="48"/>
    </location>
</feature>
<dbReference type="InParanoid" id="F0Y7Y0"/>
<reference evidence="4 5" key="1">
    <citation type="journal article" date="2011" name="Proc. Natl. Acad. Sci. U.S.A.">
        <title>Niche of harmful alga Aureococcus anophagefferens revealed through ecogenomics.</title>
        <authorList>
            <person name="Gobler C.J."/>
            <person name="Berry D.L."/>
            <person name="Dyhrman S.T."/>
            <person name="Wilhelm S.W."/>
            <person name="Salamov A."/>
            <person name="Lobanov A.V."/>
            <person name="Zhang Y."/>
            <person name="Collier J.L."/>
            <person name="Wurch L.L."/>
            <person name="Kustka A.B."/>
            <person name="Dill B.D."/>
            <person name="Shah M."/>
            <person name="VerBerkmoes N.C."/>
            <person name="Kuo A."/>
            <person name="Terry A."/>
            <person name="Pangilinan J."/>
            <person name="Lindquist E.A."/>
            <person name="Lucas S."/>
            <person name="Paulsen I.T."/>
            <person name="Hattenrath-Lehmann T.K."/>
            <person name="Talmage S.C."/>
            <person name="Walker E.A."/>
            <person name="Koch F."/>
            <person name="Burson A.M."/>
            <person name="Marcoval M.A."/>
            <person name="Tang Y.Z."/>
            <person name="Lecleir G.R."/>
            <person name="Coyne K.J."/>
            <person name="Berg G.M."/>
            <person name="Bertrand E.M."/>
            <person name="Saito M.A."/>
            <person name="Gladyshev V.N."/>
            <person name="Grigoriev I.V."/>
        </authorList>
    </citation>
    <scope>NUCLEOTIDE SEQUENCE [LARGE SCALE GENOMIC DNA]</scope>
    <source>
        <strain evidence="5">CCMP 1984</strain>
    </source>
</reference>
<protein>
    <recommendedName>
        <fullName evidence="3">SGNH hydrolase-type esterase domain-containing protein</fullName>
    </recommendedName>
</protein>
<evidence type="ECO:0000313" key="4">
    <source>
        <dbReference type="EMBL" id="EGB08812.1"/>
    </source>
</evidence>
<dbReference type="Gene3D" id="3.40.50.1110">
    <property type="entry name" value="SGNH hydrolase"/>
    <property type="match status" value="1"/>
</dbReference>
<dbReference type="GO" id="GO:0016788">
    <property type="term" value="F:hydrolase activity, acting on ester bonds"/>
    <property type="evidence" value="ECO:0007669"/>
    <property type="project" value="InterPro"/>
</dbReference>
<dbReference type="InterPro" id="IPR013830">
    <property type="entry name" value="SGNH_hydro"/>
</dbReference>
<dbReference type="AlphaFoldDB" id="F0Y7Y0"/>
<dbReference type="Pfam" id="PF13472">
    <property type="entry name" value="Lipase_GDSL_2"/>
    <property type="match status" value="1"/>
</dbReference>
<dbReference type="RefSeq" id="XP_009036791.1">
    <property type="nucleotide sequence ID" value="XM_009038543.1"/>
</dbReference>
<feature type="region of interest" description="Disordered" evidence="1">
    <location>
        <begin position="405"/>
        <end position="496"/>
    </location>
</feature>
<accession>F0Y7Y0</accession>
<gene>
    <name evidence="4" type="ORF">AURANDRAFT_63825</name>
</gene>
<proteinExistence type="predicted"/>
<dbReference type="EMBL" id="GL833127">
    <property type="protein sequence ID" value="EGB08812.1"/>
    <property type="molecule type" value="Genomic_DNA"/>
</dbReference>
<dbReference type="KEGG" id="aaf:AURANDRAFT_63825"/>
<keyword evidence="5" id="KW-1185">Reference proteome</keyword>
<evidence type="ECO:0000256" key="1">
    <source>
        <dbReference type="SAM" id="MobiDB-lite"/>
    </source>
</evidence>
<keyword evidence="2" id="KW-0472">Membrane</keyword>
<dbReference type="Proteomes" id="UP000002729">
    <property type="component" value="Unassembled WGS sequence"/>
</dbReference>
<evidence type="ECO:0000313" key="5">
    <source>
        <dbReference type="Proteomes" id="UP000002729"/>
    </source>
</evidence>
<keyword evidence="2" id="KW-1133">Transmembrane helix</keyword>
<dbReference type="GeneID" id="20224519"/>
<name>F0Y7Y0_AURAN</name>
<dbReference type="InterPro" id="IPR036514">
    <property type="entry name" value="SGNH_hydro_sf"/>
</dbReference>
<feature type="domain" description="SGNH hydrolase-type esterase" evidence="3">
    <location>
        <begin position="140"/>
        <end position="386"/>
    </location>
</feature>